<comment type="cofactor">
    <cofactor evidence="1">
        <name>Ca(2+)</name>
        <dbReference type="ChEBI" id="CHEBI:29108"/>
    </cofactor>
</comment>
<keyword evidence="6" id="KW-0378">Hydrolase</keyword>
<organism evidence="10 11">
    <name type="scientific">Staphylococcus piscifermentans</name>
    <dbReference type="NCBI Taxonomy" id="70258"/>
    <lineage>
        <taxon>Bacteria</taxon>
        <taxon>Bacillati</taxon>
        <taxon>Bacillota</taxon>
        <taxon>Bacilli</taxon>
        <taxon>Bacillales</taxon>
        <taxon>Staphylococcaceae</taxon>
        <taxon>Staphylococcus</taxon>
    </lineage>
</organism>
<dbReference type="InterPro" id="IPR035437">
    <property type="entry name" value="SNase_OB-fold_sf"/>
</dbReference>
<dbReference type="InterPro" id="IPR016071">
    <property type="entry name" value="Staphylococal_nuclease_OB-fold"/>
</dbReference>
<accession>A0A239U5U3</accession>
<keyword evidence="11" id="KW-1185">Reference proteome</keyword>
<dbReference type="GO" id="GO:1990599">
    <property type="term" value="F:3' overhang single-stranded DNA endodeoxyribonuclease activity"/>
    <property type="evidence" value="ECO:0007669"/>
    <property type="project" value="UniProtKB-EC"/>
</dbReference>
<dbReference type="Gene3D" id="2.40.50.90">
    <property type="match status" value="1"/>
</dbReference>
<dbReference type="PROSITE" id="PS01284">
    <property type="entry name" value="TNASE_2"/>
    <property type="match status" value="1"/>
</dbReference>
<gene>
    <name evidence="10" type="ORF">SPI02_01530</name>
</gene>
<evidence type="ECO:0000313" key="11">
    <source>
        <dbReference type="Proteomes" id="UP000321736"/>
    </source>
</evidence>
<name>A0A239U5U3_9STAP</name>
<protein>
    <recommendedName>
        <fullName evidence="3">Thermonuclease</fullName>
        <ecNumber evidence="2">3.1.31.1</ecNumber>
    </recommendedName>
    <alternativeName>
        <fullName evidence="9">Micrococcal nuclease</fullName>
    </alternativeName>
    <alternativeName>
        <fullName evidence="8">Staphylococcal nuclease</fullName>
    </alternativeName>
</protein>
<evidence type="ECO:0000256" key="8">
    <source>
        <dbReference type="ARBA" id="ARBA00030535"/>
    </source>
</evidence>
<evidence type="ECO:0000256" key="2">
    <source>
        <dbReference type="ARBA" id="ARBA00011942"/>
    </source>
</evidence>
<evidence type="ECO:0000256" key="7">
    <source>
        <dbReference type="ARBA" id="ARBA00022837"/>
    </source>
</evidence>
<dbReference type="GO" id="GO:0003676">
    <property type="term" value="F:nucleic acid binding"/>
    <property type="evidence" value="ECO:0007669"/>
    <property type="project" value="InterPro"/>
</dbReference>
<evidence type="ECO:0000256" key="5">
    <source>
        <dbReference type="ARBA" id="ARBA00022759"/>
    </source>
</evidence>
<dbReference type="SMART" id="SM00318">
    <property type="entry name" value="SNc"/>
    <property type="match status" value="1"/>
</dbReference>
<dbReference type="EMBL" id="BKAR01000001">
    <property type="protein sequence ID" value="GEP83568.1"/>
    <property type="molecule type" value="Genomic_DNA"/>
</dbReference>
<dbReference type="EC" id="3.1.31.1" evidence="2"/>
<dbReference type="PROSITE" id="PS50830">
    <property type="entry name" value="TNASE_3"/>
    <property type="match status" value="1"/>
</dbReference>
<evidence type="ECO:0000256" key="9">
    <source>
        <dbReference type="ARBA" id="ARBA00031238"/>
    </source>
</evidence>
<dbReference type="OrthoDB" id="4376109at2"/>
<evidence type="ECO:0000256" key="1">
    <source>
        <dbReference type="ARBA" id="ARBA00001913"/>
    </source>
</evidence>
<evidence type="ECO:0000256" key="3">
    <source>
        <dbReference type="ARBA" id="ARBA00016676"/>
    </source>
</evidence>
<reference evidence="10 11" key="1">
    <citation type="submission" date="2019-07" db="EMBL/GenBank/DDBJ databases">
        <title>Whole genome shotgun sequence of Staphylococcus piscifermentans NBRC 109625.</title>
        <authorList>
            <person name="Hosoyama A."/>
            <person name="Uohara A."/>
            <person name="Ohji S."/>
            <person name="Ichikawa N."/>
        </authorList>
    </citation>
    <scope>NUCLEOTIDE SEQUENCE [LARGE SCALE GENOMIC DNA]</scope>
    <source>
        <strain evidence="10 11">NBRC 109625</strain>
    </source>
</reference>
<keyword evidence="5" id="KW-0255">Endonuclease</keyword>
<evidence type="ECO:0000256" key="6">
    <source>
        <dbReference type="ARBA" id="ARBA00022801"/>
    </source>
</evidence>
<comment type="caution">
    <text evidence="10">The sequence shown here is derived from an EMBL/GenBank/DDBJ whole genome shotgun (WGS) entry which is preliminary data.</text>
</comment>
<dbReference type="AlphaFoldDB" id="A0A239U5U3"/>
<evidence type="ECO:0000256" key="4">
    <source>
        <dbReference type="ARBA" id="ARBA00022722"/>
    </source>
</evidence>
<dbReference type="NCBIfam" id="NF047694">
    <property type="entry name" value="TnucaseNucIStaph"/>
    <property type="match status" value="1"/>
</dbReference>
<keyword evidence="4" id="KW-0540">Nuclease</keyword>
<proteinExistence type="predicted"/>
<sequence length="180" mass="20813">MKQKTLSTILTVAVIALIVLGFQYFNHSGPFKNSSSQSTHTSMGDKEKVQVKRVIDGDTFIATDEHGKEIKVRMIGMDTPETVKPNTPVQPYGKEASNYSKKTLNHQTVYLEYDKEKQDRYGRNLAYVWLDKDHMYNKELVEKGLAREKYFAPNGKYRDMFKDAQKQAQEKHLNIWSQSN</sequence>
<dbReference type="SUPFAM" id="SSF50199">
    <property type="entry name" value="Staphylococcal nuclease"/>
    <property type="match status" value="1"/>
</dbReference>
<dbReference type="InterPro" id="IPR002071">
    <property type="entry name" value="Thermonucl_AS"/>
</dbReference>
<dbReference type="PANTHER" id="PTHR12302">
    <property type="entry name" value="EBNA2 BINDING PROTEIN P100"/>
    <property type="match status" value="1"/>
</dbReference>
<dbReference type="Proteomes" id="UP000321736">
    <property type="component" value="Unassembled WGS sequence"/>
</dbReference>
<dbReference type="RefSeq" id="WP_095105495.1">
    <property type="nucleotide sequence ID" value="NZ_BKAR01000001.1"/>
</dbReference>
<dbReference type="PANTHER" id="PTHR12302:SF3">
    <property type="entry name" value="SERINE_THREONINE-PROTEIN KINASE 31"/>
    <property type="match status" value="1"/>
</dbReference>
<dbReference type="Pfam" id="PF00565">
    <property type="entry name" value="SNase"/>
    <property type="match status" value="1"/>
</dbReference>
<keyword evidence="7" id="KW-0106">Calcium</keyword>
<evidence type="ECO:0000313" key="10">
    <source>
        <dbReference type="EMBL" id="GEP83568.1"/>
    </source>
</evidence>
<dbReference type="CDD" id="cd00175">
    <property type="entry name" value="SNc"/>
    <property type="match status" value="1"/>
</dbReference>